<evidence type="ECO:0000256" key="1">
    <source>
        <dbReference type="SAM" id="Phobius"/>
    </source>
</evidence>
<dbReference type="Proteomes" id="UP000051952">
    <property type="component" value="Unassembled WGS sequence"/>
</dbReference>
<name>A0A0S4KNQ7_BODSA</name>
<keyword evidence="1 2" id="KW-0812">Transmembrane</keyword>
<gene>
    <name evidence="2" type="ORF">BSAL_45665</name>
</gene>
<evidence type="ECO:0000313" key="3">
    <source>
        <dbReference type="Proteomes" id="UP000051952"/>
    </source>
</evidence>
<dbReference type="EMBL" id="CYKH01002208">
    <property type="protein sequence ID" value="CUM57942.1"/>
    <property type="molecule type" value="Genomic_DNA"/>
</dbReference>
<reference evidence="3" key="1">
    <citation type="submission" date="2015-09" db="EMBL/GenBank/DDBJ databases">
        <authorList>
            <consortium name="Pathogen Informatics"/>
        </authorList>
    </citation>
    <scope>NUCLEOTIDE SEQUENCE [LARGE SCALE GENOMIC DNA]</scope>
    <source>
        <strain evidence="3">Lake Konstanz</strain>
    </source>
</reference>
<feature type="non-terminal residue" evidence="2">
    <location>
        <position position="244"/>
    </location>
</feature>
<dbReference type="VEuPathDB" id="TriTrypDB:BSAL_45665"/>
<keyword evidence="1" id="KW-0472">Membrane</keyword>
<feature type="transmembrane region" description="Helical" evidence="1">
    <location>
        <begin position="225"/>
        <end position="242"/>
    </location>
</feature>
<evidence type="ECO:0000313" key="2">
    <source>
        <dbReference type="EMBL" id="CUM57942.1"/>
    </source>
</evidence>
<keyword evidence="3" id="KW-1185">Reference proteome</keyword>
<protein>
    <submittedName>
        <fullName evidence="2">Transmembrane protein, putative</fullName>
    </submittedName>
</protein>
<sequence>MTGTMPAPGSPAALLDRSSRTTGGFSSSANVALGLYGNGSLALGGGGSSSDYHRLPTPCTADEIRLLSPLAALKDHFDSLRCQHERGESLMNNRIQAQTVILRASVAMSFHHIDSLLLNAQLVVVDNALLRDALTRASEMWHRDDTEHLDALSDVIHELDTIMKARVSLSISSPVVRLSRLSGLWLMLVSRETHFSSRILTLGIFAIIQIALLIINVATGDEPQLILSVVLFVTCIATYVFLAL</sequence>
<organism evidence="2 3">
    <name type="scientific">Bodo saltans</name>
    <name type="common">Flagellated protozoan</name>
    <dbReference type="NCBI Taxonomy" id="75058"/>
    <lineage>
        <taxon>Eukaryota</taxon>
        <taxon>Discoba</taxon>
        <taxon>Euglenozoa</taxon>
        <taxon>Kinetoplastea</taxon>
        <taxon>Metakinetoplastina</taxon>
        <taxon>Eubodonida</taxon>
        <taxon>Bodonidae</taxon>
        <taxon>Bodo</taxon>
    </lineage>
</organism>
<accession>A0A0S4KNQ7</accession>
<dbReference type="AlphaFoldDB" id="A0A0S4KNQ7"/>
<feature type="transmembrane region" description="Helical" evidence="1">
    <location>
        <begin position="199"/>
        <end position="219"/>
    </location>
</feature>
<keyword evidence="1" id="KW-1133">Transmembrane helix</keyword>
<proteinExistence type="predicted"/>